<dbReference type="EMBL" id="CAMXCT010000524">
    <property type="protein sequence ID" value="CAI3979939.1"/>
    <property type="molecule type" value="Genomic_DNA"/>
</dbReference>
<comment type="caution">
    <text evidence="6">The sequence shown here is derived from an EMBL/GenBank/DDBJ whole genome shotgun (WGS) entry which is preliminary data.</text>
</comment>
<keyword evidence="8" id="KW-1185">Reference proteome</keyword>
<dbReference type="PIRSF" id="PIRSF037016">
    <property type="entry name" value="Pseudouridin_synth_euk_prd"/>
    <property type="match status" value="1"/>
</dbReference>
<feature type="domain" description="TRUD" evidence="5">
    <location>
        <begin position="201"/>
        <end position="421"/>
    </location>
</feature>
<dbReference type="OrthoDB" id="447290at2759"/>
<dbReference type="PROSITE" id="PS50984">
    <property type="entry name" value="TRUD"/>
    <property type="match status" value="1"/>
</dbReference>
<evidence type="ECO:0000259" key="5">
    <source>
        <dbReference type="PROSITE" id="PS50984"/>
    </source>
</evidence>
<evidence type="ECO:0000313" key="7">
    <source>
        <dbReference type="EMBL" id="CAL4767251.1"/>
    </source>
</evidence>
<dbReference type="Pfam" id="PF01142">
    <property type="entry name" value="TruD"/>
    <property type="match status" value="1"/>
</dbReference>
<dbReference type="SUPFAM" id="SSF55120">
    <property type="entry name" value="Pseudouridine synthase"/>
    <property type="match status" value="1"/>
</dbReference>
<proteinExistence type="inferred from homology"/>
<evidence type="ECO:0000256" key="2">
    <source>
        <dbReference type="ARBA" id="ARBA00022694"/>
    </source>
</evidence>
<dbReference type="InterPro" id="IPR011760">
    <property type="entry name" value="PsdUridine_synth_TruD_insert"/>
</dbReference>
<dbReference type="NCBIfam" id="TIGR00094">
    <property type="entry name" value="tRNA_TruD_broad"/>
    <property type="match status" value="1"/>
</dbReference>
<dbReference type="PANTHER" id="PTHR13326">
    <property type="entry name" value="TRNA PSEUDOURIDINE SYNTHASE D"/>
    <property type="match status" value="1"/>
</dbReference>
<dbReference type="PROSITE" id="PS01268">
    <property type="entry name" value="UPF0024"/>
    <property type="match status" value="1"/>
</dbReference>
<dbReference type="GO" id="GO:0008033">
    <property type="term" value="P:tRNA processing"/>
    <property type="evidence" value="ECO:0007669"/>
    <property type="project" value="UniProtKB-KW"/>
</dbReference>
<evidence type="ECO:0000256" key="1">
    <source>
        <dbReference type="ARBA" id="ARBA00007953"/>
    </source>
</evidence>
<gene>
    <name evidence="6" type="ORF">C1SCF055_LOCUS7856</name>
</gene>
<dbReference type="EMBL" id="CAMXCT020000524">
    <property type="protein sequence ID" value="CAL1133314.1"/>
    <property type="molecule type" value="Genomic_DNA"/>
</dbReference>
<keyword evidence="2" id="KW-0819">tRNA processing</keyword>
<protein>
    <submittedName>
        <fullName evidence="7">Pseudouridine synthase C1A4.09</fullName>
    </submittedName>
</protein>
<dbReference type="InterPro" id="IPR001656">
    <property type="entry name" value="PsdUridine_synth_TruD"/>
</dbReference>
<name>A0A9P1FJX3_9DINO</name>
<dbReference type="Proteomes" id="UP001152797">
    <property type="component" value="Unassembled WGS sequence"/>
</dbReference>
<reference evidence="6" key="1">
    <citation type="submission" date="2022-10" db="EMBL/GenBank/DDBJ databases">
        <authorList>
            <person name="Chen Y."/>
            <person name="Dougan E. K."/>
            <person name="Chan C."/>
            <person name="Rhodes N."/>
            <person name="Thang M."/>
        </authorList>
    </citation>
    <scope>NUCLEOTIDE SEQUENCE</scope>
</reference>
<evidence type="ECO:0000256" key="3">
    <source>
        <dbReference type="ARBA" id="ARBA00023235"/>
    </source>
</evidence>
<organism evidence="6">
    <name type="scientific">Cladocopium goreaui</name>
    <dbReference type="NCBI Taxonomy" id="2562237"/>
    <lineage>
        <taxon>Eukaryota</taxon>
        <taxon>Sar</taxon>
        <taxon>Alveolata</taxon>
        <taxon>Dinophyceae</taxon>
        <taxon>Suessiales</taxon>
        <taxon>Symbiodiniaceae</taxon>
        <taxon>Cladocopium</taxon>
    </lineage>
</organism>
<keyword evidence="3" id="KW-0413">Isomerase</keyword>
<dbReference type="Gene3D" id="3.30.2350.20">
    <property type="entry name" value="TruD, catalytic domain"/>
    <property type="match status" value="2"/>
</dbReference>
<accession>A0A9P1FJX3</accession>
<reference evidence="7 8" key="2">
    <citation type="submission" date="2024-05" db="EMBL/GenBank/DDBJ databases">
        <authorList>
            <person name="Chen Y."/>
            <person name="Shah S."/>
            <person name="Dougan E. K."/>
            <person name="Thang M."/>
            <person name="Chan C."/>
        </authorList>
    </citation>
    <scope>NUCLEOTIDE SEQUENCE [LARGE SCALE GENOMIC DNA]</scope>
</reference>
<dbReference type="GO" id="GO:0001522">
    <property type="term" value="P:pseudouridine synthesis"/>
    <property type="evidence" value="ECO:0007669"/>
    <property type="project" value="InterPro"/>
</dbReference>
<sequence>MHHLRDAARPLRASLGRWKFSAAEVGIESFLGSHPGFEAKFQQFPYDFLVRELDREQRPIQFAEECDLSKLLDFARRQPPEENVWFTLVKREQTTPEALAKIARCLQVSPKIFSFCGMKDRWGITTQRVSFAAGSVDTGAQEVRSLEGLDRSWIKIGDLEAKPAKARLGSHGGNGFTVLLRDLADPQKTANDAVLSAASGGFPNYFGLQRFGTGQQPSSSLGLALLRGAKAELVMLALGARARHGRALEAFQAAQEGRFEAALEMTPSSCLQERAVLQHLVHSPSDFAGAVKAVPRHLRLLWCRSLASQLWNRVLSLRIEQKMMEPLPGDLVLDRSSSTAAAEERLRVRPLREGEEKDTAMAEILLPVLGYDVPAPKAPTALQGIYQRAMEEIGIDGQVFRKPESPDDIWMSGDYRPAIGQFSGLSHRFIPSSPRAPLIPNDLHGSLRRPRRDAADGSRHGNGTALLLEFGLPKASYATVAIREVMKMAKSLGVGDLVGGLRS</sequence>
<dbReference type="InterPro" id="IPR020119">
    <property type="entry name" value="PsdUridine_synth_TruD_CS"/>
</dbReference>
<dbReference type="GO" id="GO:0003723">
    <property type="term" value="F:RNA binding"/>
    <property type="evidence" value="ECO:0007669"/>
    <property type="project" value="InterPro"/>
</dbReference>
<evidence type="ECO:0000256" key="4">
    <source>
        <dbReference type="SAM" id="MobiDB-lite"/>
    </source>
</evidence>
<feature type="region of interest" description="Disordered" evidence="4">
    <location>
        <begin position="440"/>
        <end position="460"/>
    </location>
</feature>
<dbReference type="InterPro" id="IPR020103">
    <property type="entry name" value="PsdUridine_synth_cat_dom_sf"/>
</dbReference>
<evidence type="ECO:0000313" key="6">
    <source>
        <dbReference type="EMBL" id="CAI3979939.1"/>
    </source>
</evidence>
<dbReference type="AlphaFoldDB" id="A0A9P1FJX3"/>
<dbReference type="InterPro" id="IPR042214">
    <property type="entry name" value="TruD_catalytic"/>
</dbReference>
<dbReference type="GO" id="GO:0005634">
    <property type="term" value="C:nucleus"/>
    <property type="evidence" value="ECO:0007669"/>
    <property type="project" value="TreeGrafter"/>
</dbReference>
<comment type="similarity">
    <text evidence="1">Belongs to the pseudouridine synthase TruD family.</text>
</comment>
<dbReference type="EMBL" id="CAMXCT030000524">
    <property type="protein sequence ID" value="CAL4767251.1"/>
    <property type="molecule type" value="Genomic_DNA"/>
</dbReference>
<dbReference type="PANTHER" id="PTHR13326:SF21">
    <property type="entry name" value="PSEUDOURIDYLATE SYNTHASE PUS7L"/>
    <property type="match status" value="1"/>
</dbReference>
<evidence type="ECO:0000313" key="8">
    <source>
        <dbReference type="Proteomes" id="UP001152797"/>
    </source>
</evidence>
<dbReference type="CDD" id="cd02576">
    <property type="entry name" value="PseudoU_synth_ScPUS7"/>
    <property type="match status" value="1"/>
</dbReference>
<dbReference type="GO" id="GO:0009982">
    <property type="term" value="F:pseudouridine synthase activity"/>
    <property type="evidence" value="ECO:0007669"/>
    <property type="project" value="InterPro"/>
</dbReference>